<sequence>MTNNGRILFKFINLEVYRTSLSFRDLKHGLEQVKTAIQAVKQAGVNRRQGTRSYRLCISRR</sequence>
<dbReference type="EMBL" id="MK167988">
    <property type="protein sequence ID" value="AZZ88320.1"/>
    <property type="molecule type" value="Genomic_DNA"/>
</dbReference>
<reference evidence="1" key="1">
    <citation type="submission" date="2018-11" db="EMBL/GenBank/DDBJ databases">
        <title>Complete sequence of plasmid pHNTS45-1.</title>
        <authorList>
            <person name="Liu J.H."/>
            <person name="Huang X.Y."/>
            <person name="Lv L.C."/>
        </authorList>
    </citation>
    <scope>NUCLEOTIDE SEQUENCE</scope>
    <source>
        <strain evidence="1">TS45CTX</strain>
        <plasmid evidence="1">pHNTS45-1</plasmid>
    </source>
</reference>
<proteinExistence type="predicted"/>
<protein>
    <submittedName>
        <fullName evidence="1">Uncharacterized protein</fullName>
    </submittedName>
</protein>
<evidence type="ECO:0000313" key="1">
    <source>
        <dbReference type="EMBL" id="AZZ88320.1"/>
    </source>
</evidence>
<geneLocation type="plasmid" evidence="1">
    <name>pHNTS45-1</name>
</geneLocation>
<accession>A0A3S5I465</accession>
<dbReference type="AlphaFoldDB" id="A0A3S5I465"/>
<keyword evidence="1" id="KW-0614">Plasmid</keyword>
<organism evidence="1">
    <name type="scientific">Citrobacter freundii</name>
    <dbReference type="NCBI Taxonomy" id="546"/>
    <lineage>
        <taxon>Bacteria</taxon>
        <taxon>Pseudomonadati</taxon>
        <taxon>Pseudomonadota</taxon>
        <taxon>Gammaproteobacteria</taxon>
        <taxon>Enterobacterales</taxon>
        <taxon>Enterobacteriaceae</taxon>
        <taxon>Citrobacter</taxon>
        <taxon>Citrobacter freundii complex</taxon>
    </lineage>
</organism>
<name>A0A3S5I465_CITFR</name>